<proteinExistence type="predicted"/>
<name>A0A8S9UW49_PHYIN</name>
<feature type="compositionally biased region" description="Acidic residues" evidence="1">
    <location>
        <begin position="107"/>
        <end position="132"/>
    </location>
</feature>
<evidence type="ECO:0000313" key="3">
    <source>
        <dbReference type="Proteomes" id="UP000704712"/>
    </source>
</evidence>
<sequence length="210" mass="23987">MSAVHNAEQIAHSRQEEQATHLAIHGQQRVTRKTAAKLRMRREDWSGDERWETRALRLMYPAKTFAVESINNHSALAEVIAAAEDADALEDADRLPSAVDDVKEAEEGNSDENDVDGISEKEEDEGSDENEEARDSKFDWALKMSASGVHNHHLTKELWESFAENRTVKDPRLTKYVEVLHKAGTNVKEILQYLRERTGNFDLFLVWFQV</sequence>
<evidence type="ECO:0000256" key="1">
    <source>
        <dbReference type="SAM" id="MobiDB-lite"/>
    </source>
</evidence>
<dbReference type="Proteomes" id="UP000704712">
    <property type="component" value="Unassembled WGS sequence"/>
</dbReference>
<dbReference type="EMBL" id="JAACNO010001196">
    <property type="protein sequence ID" value="KAF4142358.1"/>
    <property type="molecule type" value="Genomic_DNA"/>
</dbReference>
<protein>
    <submittedName>
        <fullName evidence="2">Uncharacterized protein</fullName>
    </submittedName>
</protein>
<evidence type="ECO:0000313" key="2">
    <source>
        <dbReference type="EMBL" id="KAF4142358.1"/>
    </source>
</evidence>
<accession>A0A8S9UW49</accession>
<comment type="caution">
    <text evidence="2">The sequence shown here is derived from an EMBL/GenBank/DDBJ whole genome shotgun (WGS) entry which is preliminary data.</text>
</comment>
<organism evidence="2 3">
    <name type="scientific">Phytophthora infestans</name>
    <name type="common">Potato late blight agent</name>
    <name type="synonym">Botrytis infestans</name>
    <dbReference type="NCBI Taxonomy" id="4787"/>
    <lineage>
        <taxon>Eukaryota</taxon>
        <taxon>Sar</taxon>
        <taxon>Stramenopiles</taxon>
        <taxon>Oomycota</taxon>
        <taxon>Peronosporomycetes</taxon>
        <taxon>Peronosporales</taxon>
        <taxon>Peronosporaceae</taxon>
        <taxon>Phytophthora</taxon>
    </lineage>
</organism>
<gene>
    <name evidence="2" type="ORF">GN958_ATG08534</name>
</gene>
<dbReference type="AlphaFoldDB" id="A0A8S9UW49"/>
<reference evidence="2" key="1">
    <citation type="submission" date="2020-03" db="EMBL/GenBank/DDBJ databases">
        <title>Hybrid Assembly of Korean Phytophthora infestans isolates.</title>
        <authorList>
            <person name="Prokchorchik M."/>
            <person name="Lee Y."/>
            <person name="Seo J."/>
            <person name="Cho J.-H."/>
            <person name="Park Y.-E."/>
            <person name="Jang D.-C."/>
            <person name="Im J.-S."/>
            <person name="Choi J.-G."/>
            <person name="Park H.-J."/>
            <person name="Lee G.-B."/>
            <person name="Lee Y.-G."/>
            <person name="Hong S.-Y."/>
            <person name="Cho K."/>
            <person name="Sohn K.H."/>
        </authorList>
    </citation>
    <scope>NUCLEOTIDE SEQUENCE</scope>
    <source>
        <strain evidence="2">KR_2_A2</strain>
    </source>
</reference>
<feature type="region of interest" description="Disordered" evidence="1">
    <location>
        <begin position="99"/>
        <end position="134"/>
    </location>
</feature>